<reference evidence="2" key="1">
    <citation type="submission" date="2022-06" db="EMBL/GenBank/DDBJ databases">
        <title>Genome sequence of Phormidium yuhuli AB48 isolated from an industrial photobioreactor environment.</title>
        <authorList>
            <person name="Qiu Y."/>
            <person name="Noonan A.J.C."/>
            <person name="Dofher K."/>
            <person name="Koch M."/>
            <person name="Kieft B."/>
            <person name="Lin X."/>
            <person name="Ziels R.M."/>
            <person name="Hallam S.J."/>
        </authorList>
    </citation>
    <scope>NUCLEOTIDE SEQUENCE</scope>
    <source>
        <strain evidence="2">AB48</strain>
    </source>
</reference>
<dbReference type="PANTHER" id="PTHR38468:SF1">
    <property type="entry name" value="SLL0939 PROTEIN"/>
    <property type="match status" value="1"/>
</dbReference>
<dbReference type="RefSeq" id="WP_252664235.1">
    <property type="nucleotide sequence ID" value="NZ_CP098611.1"/>
</dbReference>
<keyword evidence="1" id="KW-0472">Membrane</keyword>
<evidence type="ECO:0000256" key="1">
    <source>
        <dbReference type="SAM" id="Phobius"/>
    </source>
</evidence>
<keyword evidence="1" id="KW-0812">Transmembrane</keyword>
<accession>A0ABY5AVM7</accession>
<name>A0ABY5AVM7_9CYAN</name>
<proteinExistence type="predicted"/>
<keyword evidence="3" id="KW-1185">Reference proteome</keyword>
<dbReference type="InterPro" id="IPR012427">
    <property type="entry name" value="DUF1622"/>
</dbReference>
<protein>
    <submittedName>
        <fullName evidence="2">DUF1622 domain-containing protein</fullName>
    </submittedName>
</protein>
<evidence type="ECO:0000313" key="3">
    <source>
        <dbReference type="Proteomes" id="UP001056708"/>
    </source>
</evidence>
<gene>
    <name evidence="2" type="ORF">NEA10_05405</name>
</gene>
<feature type="transmembrane region" description="Helical" evidence="1">
    <location>
        <begin position="63"/>
        <end position="83"/>
    </location>
</feature>
<dbReference type="Pfam" id="PF07784">
    <property type="entry name" value="DUF1622"/>
    <property type="match status" value="1"/>
</dbReference>
<dbReference type="EMBL" id="CP098611">
    <property type="protein sequence ID" value="USR92163.1"/>
    <property type="molecule type" value="Genomic_DNA"/>
</dbReference>
<feature type="transmembrane region" description="Helical" evidence="1">
    <location>
        <begin position="20"/>
        <end position="42"/>
    </location>
</feature>
<sequence length="131" mass="14935">MESIHLLESGLAEVVFLGKFSLEAISVLCVFLGIVKTVQLALRFAEFKYDEFLFIQLRIRFGVWLALALEFQLGADILATTVAPQMETLIRLGAIAIIRTFLNYFLNIELEHEFELRKHQSGNEHLPPIKS</sequence>
<keyword evidence="1" id="KW-1133">Transmembrane helix</keyword>
<evidence type="ECO:0000313" key="2">
    <source>
        <dbReference type="EMBL" id="USR92163.1"/>
    </source>
</evidence>
<dbReference type="PANTHER" id="PTHR38468">
    <property type="entry name" value="SLL0939 PROTEIN"/>
    <property type="match status" value="1"/>
</dbReference>
<dbReference type="Proteomes" id="UP001056708">
    <property type="component" value="Chromosome"/>
</dbReference>
<organism evidence="2 3">
    <name type="scientific">Phormidium yuhuli AB48</name>
    <dbReference type="NCBI Taxonomy" id="2940671"/>
    <lineage>
        <taxon>Bacteria</taxon>
        <taxon>Bacillati</taxon>
        <taxon>Cyanobacteriota</taxon>
        <taxon>Cyanophyceae</taxon>
        <taxon>Oscillatoriophycideae</taxon>
        <taxon>Oscillatoriales</taxon>
        <taxon>Oscillatoriaceae</taxon>
        <taxon>Phormidium</taxon>
        <taxon>Phormidium yuhuli</taxon>
    </lineage>
</organism>